<comment type="caution">
    <text evidence="3">The sequence shown here is derived from an EMBL/GenBank/DDBJ whole genome shotgun (WGS) entry which is preliminary data.</text>
</comment>
<dbReference type="SUPFAM" id="SSF53927">
    <property type="entry name" value="Cytidine deaminase-like"/>
    <property type="match status" value="1"/>
</dbReference>
<dbReference type="InterPro" id="IPR002125">
    <property type="entry name" value="CMP_dCMP_dom"/>
</dbReference>
<dbReference type="EC" id="3.5.4.5" evidence="3"/>
<accession>A0ABT0R2W2</accession>
<dbReference type="PROSITE" id="PS51747">
    <property type="entry name" value="CYT_DCMP_DEAMINASES_2"/>
    <property type="match status" value="1"/>
</dbReference>
<dbReference type="PANTHER" id="PTHR11644">
    <property type="entry name" value="CYTIDINE DEAMINASE"/>
    <property type="match status" value="1"/>
</dbReference>
<dbReference type="InterPro" id="IPR050202">
    <property type="entry name" value="Cyt/Deoxycyt_deaminase"/>
</dbReference>
<dbReference type="CDD" id="cd01283">
    <property type="entry name" value="cytidine_deaminase"/>
    <property type="match status" value="1"/>
</dbReference>
<dbReference type="EMBL" id="JAKNCJ010000010">
    <property type="protein sequence ID" value="MCL6424262.1"/>
    <property type="molecule type" value="Genomic_DNA"/>
</dbReference>
<dbReference type="InterPro" id="IPR016193">
    <property type="entry name" value="Cytidine_deaminase-like"/>
</dbReference>
<feature type="domain" description="CMP/dCMP-type deaminase" evidence="2">
    <location>
        <begin position="12"/>
        <end position="141"/>
    </location>
</feature>
<gene>
    <name evidence="3" type="ORF">Bequi_12880</name>
</gene>
<organism evidence="3 4">
    <name type="scientific">Brachybacterium equifaecis</name>
    <dbReference type="NCBI Taxonomy" id="2910770"/>
    <lineage>
        <taxon>Bacteria</taxon>
        <taxon>Bacillati</taxon>
        <taxon>Actinomycetota</taxon>
        <taxon>Actinomycetes</taxon>
        <taxon>Micrococcales</taxon>
        <taxon>Dermabacteraceae</taxon>
        <taxon>Brachybacterium</taxon>
    </lineage>
</organism>
<evidence type="ECO:0000259" key="2">
    <source>
        <dbReference type="PROSITE" id="PS51747"/>
    </source>
</evidence>
<evidence type="ECO:0000313" key="4">
    <source>
        <dbReference type="Proteomes" id="UP001203761"/>
    </source>
</evidence>
<dbReference type="Gene3D" id="3.40.140.10">
    <property type="entry name" value="Cytidine Deaminase, domain 2"/>
    <property type="match status" value="1"/>
</dbReference>
<sequence>MSESQPDPRLPDGFDELIVAARDVAERAYAPYSRFRVGAAAWTSDGRMVTGCNVENAGLGVTLCAECGLISDLMAGGGGKIARFVCVGGPDTLQRDDRPVCMPCGRCRQLLAEHAAQDFVILTTAGPRSLEDLLPLAFGPADLG</sequence>
<dbReference type="Proteomes" id="UP001203761">
    <property type="component" value="Unassembled WGS sequence"/>
</dbReference>
<reference evidence="3" key="1">
    <citation type="submission" date="2022-02" db="EMBL/GenBank/DDBJ databases">
        <authorList>
            <person name="Lee M."/>
            <person name="Kim S.-J."/>
            <person name="Jung M.-Y."/>
        </authorList>
    </citation>
    <scope>NUCLEOTIDE SEQUENCE</scope>
    <source>
        <strain evidence="3">JHP9</strain>
    </source>
</reference>
<dbReference type="NCBIfam" id="NF004064">
    <property type="entry name" value="PRK05578.1"/>
    <property type="match status" value="1"/>
</dbReference>
<keyword evidence="3" id="KW-0378">Hydrolase</keyword>
<dbReference type="PANTHER" id="PTHR11644:SF2">
    <property type="entry name" value="CYTIDINE DEAMINASE"/>
    <property type="match status" value="1"/>
</dbReference>
<evidence type="ECO:0000313" key="3">
    <source>
        <dbReference type="EMBL" id="MCL6424262.1"/>
    </source>
</evidence>
<dbReference type="Pfam" id="PF00383">
    <property type="entry name" value="dCMP_cyt_deam_1"/>
    <property type="match status" value="1"/>
</dbReference>
<dbReference type="GO" id="GO:0004126">
    <property type="term" value="F:cytidine deaminase activity"/>
    <property type="evidence" value="ECO:0007669"/>
    <property type="project" value="UniProtKB-EC"/>
</dbReference>
<proteinExistence type="inferred from homology"/>
<evidence type="ECO:0000256" key="1">
    <source>
        <dbReference type="ARBA" id="ARBA00006576"/>
    </source>
</evidence>
<name>A0ABT0R2W2_9MICO</name>
<keyword evidence="4" id="KW-1185">Reference proteome</keyword>
<protein>
    <submittedName>
        <fullName evidence="3">Cytidine deaminase</fullName>
        <ecNumber evidence="3">3.5.4.5</ecNumber>
    </submittedName>
</protein>
<dbReference type="RefSeq" id="WP_249738344.1">
    <property type="nucleotide sequence ID" value="NZ_JAKNCJ010000010.1"/>
</dbReference>
<comment type="similarity">
    <text evidence="1">Belongs to the cytidine and deoxycytidylate deaminase family.</text>
</comment>